<proteinExistence type="predicted"/>
<dbReference type="Proteomes" id="UP001556367">
    <property type="component" value="Unassembled WGS sequence"/>
</dbReference>
<comment type="caution">
    <text evidence="1">The sequence shown here is derived from an EMBL/GenBank/DDBJ whole genome shotgun (WGS) entry which is preliminary data.</text>
</comment>
<evidence type="ECO:0000313" key="2">
    <source>
        <dbReference type="Proteomes" id="UP001556367"/>
    </source>
</evidence>
<gene>
    <name evidence="1" type="ORF">HGRIS_006090</name>
</gene>
<sequence>MAQYYEYTPRPSSSINDDHSYIFPNPQSTFADDDHDILVLSPISLSEPSSSRATSQSPLASPFVLNDTDIEWESPAEELPPPLPRWEMILRRRRSEAQLQSQSQPCAEKKATQPHPRMRIPLLSYFASLLAIDEATLHLITHTPDKSVLFPVSIPHTPEDVDKHVLRGLEKLFAASGTNPETRVIVAGFAAAADEEIPPSAFVTAPFAGILGMVTTFVASKSKALREVLHY</sequence>
<accession>A0ABR3JYS1</accession>
<protein>
    <submittedName>
        <fullName evidence="1">Uncharacterized protein</fullName>
    </submittedName>
</protein>
<keyword evidence="2" id="KW-1185">Reference proteome</keyword>
<dbReference type="EMBL" id="JASNQZ010000001">
    <property type="protein sequence ID" value="KAL0961113.1"/>
    <property type="molecule type" value="Genomic_DNA"/>
</dbReference>
<organism evidence="1 2">
    <name type="scientific">Hohenbuehelia grisea</name>
    <dbReference type="NCBI Taxonomy" id="104357"/>
    <lineage>
        <taxon>Eukaryota</taxon>
        <taxon>Fungi</taxon>
        <taxon>Dikarya</taxon>
        <taxon>Basidiomycota</taxon>
        <taxon>Agaricomycotina</taxon>
        <taxon>Agaricomycetes</taxon>
        <taxon>Agaricomycetidae</taxon>
        <taxon>Agaricales</taxon>
        <taxon>Pleurotineae</taxon>
        <taxon>Pleurotaceae</taxon>
        <taxon>Hohenbuehelia</taxon>
    </lineage>
</organism>
<reference evidence="2" key="1">
    <citation type="submission" date="2024-06" db="EMBL/GenBank/DDBJ databases">
        <title>Multi-omics analyses provide insights into the biosynthesis of the anticancer antibiotic pleurotin in Hohenbuehelia grisea.</title>
        <authorList>
            <person name="Weaver J.A."/>
            <person name="Alberti F."/>
        </authorList>
    </citation>
    <scope>NUCLEOTIDE SEQUENCE [LARGE SCALE GENOMIC DNA]</scope>
    <source>
        <strain evidence="2">T-177</strain>
    </source>
</reference>
<name>A0ABR3JYS1_9AGAR</name>
<evidence type="ECO:0000313" key="1">
    <source>
        <dbReference type="EMBL" id="KAL0961113.1"/>
    </source>
</evidence>